<dbReference type="CDD" id="cd10454">
    <property type="entry name" value="GIY-YIG_COG3680_Meta"/>
    <property type="match status" value="1"/>
</dbReference>
<feature type="region of interest" description="Disordered" evidence="2">
    <location>
        <begin position="122"/>
        <end position="145"/>
    </location>
</feature>
<dbReference type="PANTHER" id="PTHR46427">
    <property type="entry name" value="ANKYRIN REPEAT AND LEM DOMAIN-CONTAINING PROTEIN 1"/>
    <property type="match status" value="1"/>
</dbReference>
<feature type="non-terminal residue" evidence="4">
    <location>
        <position position="540"/>
    </location>
</feature>
<feature type="compositionally biased region" description="Polar residues" evidence="2">
    <location>
        <begin position="280"/>
        <end position="296"/>
    </location>
</feature>
<name>A0A7L1MW51_RHICY</name>
<gene>
    <name evidence="4" type="primary">Ankle1</name>
    <name evidence="4" type="ORF">RHICYA_R04167</name>
</gene>
<feature type="region of interest" description="Disordered" evidence="2">
    <location>
        <begin position="63"/>
        <end position="96"/>
    </location>
</feature>
<evidence type="ECO:0000313" key="4">
    <source>
        <dbReference type="EMBL" id="NXN90893.1"/>
    </source>
</evidence>
<feature type="region of interest" description="Disordered" evidence="2">
    <location>
        <begin position="182"/>
        <end position="301"/>
    </location>
</feature>
<feature type="compositionally biased region" description="Low complexity" evidence="2">
    <location>
        <begin position="218"/>
        <end position="232"/>
    </location>
</feature>
<dbReference type="Proteomes" id="UP000565785">
    <property type="component" value="Unassembled WGS sequence"/>
</dbReference>
<dbReference type="Gene3D" id="1.10.720.40">
    <property type="match status" value="1"/>
</dbReference>
<dbReference type="InterPro" id="IPR003887">
    <property type="entry name" value="LEM_dom"/>
</dbReference>
<organism evidence="4 5">
    <name type="scientific">Rhinopomastus cyanomelas</name>
    <name type="common">Common scimitarbill</name>
    <dbReference type="NCBI Taxonomy" id="113115"/>
    <lineage>
        <taxon>Eukaryota</taxon>
        <taxon>Metazoa</taxon>
        <taxon>Chordata</taxon>
        <taxon>Craniata</taxon>
        <taxon>Vertebrata</taxon>
        <taxon>Euteleostomi</taxon>
        <taxon>Archelosauria</taxon>
        <taxon>Archosauria</taxon>
        <taxon>Dinosauria</taxon>
        <taxon>Saurischia</taxon>
        <taxon>Theropoda</taxon>
        <taxon>Coelurosauria</taxon>
        <taxon>Aves</taxon>
        <taxon>Neognathae</taxon>
        <taxon>Neoaves</taxon>
        <taxon>Telluraves</taxon>
        <taxon>Coraciimorphae</taxon>
        <taxon>Bucerotiformes</taxon>
        <taxon>Rhinopomastidae</taxon>
        <taxon>Rhinopomastus</taxon>
    </lineage>
</organism>
<dbReference type="OrthoDB" id="1601181at2759"/>
<reference evidence="4 5" key="1">
    <citation type="submission" date="2019-09" db="EMBL/GenBank/DDBJ databases">
        <title>Bird 10,000 Genomes (B10K) Project - Family phase.</title>
        <authorList>
            <person name="Zhang G."/>
        </authorList>
    </citation>
    <scope>NUCLEOTIDE SEQUENCE [LARGE SCALE GENOMIC DNA]</scope>
    <source>
        <strain evidence="4">B10K-DU-002-35</strain>
        <tissue evidence="4">Muscle</tissue>
    </source>
</reference>
<dbReference type="PANTHER" id="PTHR46427:SF1">
    <property type="entry name" value="ANKYRIN REPEAT AND LEM DOMAIN-CONTAINING PROTEIN 1"/>
    <property type="match status" value="1"/>
</dbReference>
<proteinExistence type="predicted"/>
<evidence type="ECO:0000313" key="5">
    <source>
        <dbReference type="Proteomes" id="UP000565785"/>
    </source>
</evidence>
<dbReference type="InterPro" id="IPR034998">
    <property type="entry name" value="ANKLE1"/>
</dbReference>
<dbReference type="GO" id="GO:0000724">
    <property type="term" value="P:double-strand break repair via homologous recombination"/>
    <property type="evidence" value="ECO:0007669"/>
    <property type="project" value="TreeGrafter"/>
</dbReference>
<feature type="repeat" description="ANK" evidence="1">
    <location>
        <begin position="1"/>
        <end position="23"/>
    </location>
</feature>
<dbReference type="GO" id="GO:0004520">
    <property type="term" value="F:DNA endonuclease activity"/>
    <property type="evidence" value="ECO:0007669"/>
    <property type="project" value="TreeGrafter"/>
</dbReference>
<accession>A0A7L1MW51</accession>
<keyword evidence="1" id="KW-0040">ANK repeat</keyword>
<evidence type="ECO:0000256" key="1">
    <source>
        <dbReference type="PROSITE-ProRule" id="PRU00023"/>
    </source>
</evidence>
<feature type="compositionally biased region" description="Polar residues" evidence="2">
    <location>
        <begin position="244"/>
        <end position="254"/>
    </location>
</feature>
<sequence>DGLTPLHVAAARGCRRCLQQLLRTRGCSELPEKQVGGHRGGAPNGVAVIPHSLDALTSPSLSLEPGWDARHPQSFLTEDGTDGSLGTPEGAAGPLSSTRRSLLELEDDRSLVDPPPWQGCSSFLSIPSSTPWPPGGSAAPPQPLASSTLLWAGDELGEGRPSRIDSSGDSELFVSAVETLEASEAGGPTQDSPADAQGFPSVSCSPTVLLVPGGPQDSAAEAEGSPSASYSPTVLLVPGDPQDSPLNTQGSPAATPSCKRWVVPPSPLSCSTHRCGEGAQASSGQRSPGTEATSSPKNKHPCPVPPWHLSDEVLRQRLQALGDNPGPITAQTRHSPELVAALGTGRIPDCAREELELAQQFDRPDRLRCWREGSAKSSFNYLLLDPRITQNLPLRSQRLSLTESFSTFVDAIFYVGKGTGTRPWCHLTEALSQHRAGTRRGSAKVRHILDIWCSGHGVLSLHCFQNAMPAEAYTRESCLVEALGLPTITNQRKGICYGVAAKWPVERRRRFGVHLLHRALSIFLAEGERQLHPGDLHGGR</sequence>
<comment type="caution">
    <text evidence="4">The sequence shown here is derived from an EMBL/GenBank/DDBJ whole genome shotgun (WGS) entry which is preliminary data.</text>
</comment>
<evidence type="ECO:0000256" key="2">
    <source>
        <dbReference type="SAM" id="MobiDB-lite"/>
    </source>
</evidence>
<feature type="domain" description="LEM" evidence="3">
    <location>
        <begin position="309"/>
        <end position="333"/>
    </location>
</feature>
<protein>
    <submittedName>
        <fullName evidence="4">ANKL1 protein</fullName>
    </submittedName>
</protein>
<keyword evidence="5" id="KW-1185">Reference proteome</keyword>
<dbReference type="AlphaFoldDB" id="A0A7L1MW51"/>
<dbReference type="PROSITE" id="PS50088">
    <property type="entry name" value="ANK_REPEAT"/>
    <property type="match status" value="1"/>
</dbReference>
<dbReference type="GO" id="GO:0005737">
    <property type="term" value="C:cytoplasm"/>
    <property type="evidence" value="ECO:0007669"/>
    <property type="project" value="TreeGrafter"/>
</dbReference>
<dbReference type="SUPFAM" id="SSF63451">
    <property type="entry name" value="LEM domain"/>
    <property type="match status" value="1"/>
</dbReference>
<dbReference type="InterPro" id="IPR011015">
    <property type="entry name" value="LEM/LEM-like_dom_sf"/>
</dbReference>
<evidence type="ECO:0000259" key="3">
    <source>
        <dbReference type="Pfam" id="PF03020"/>
    </source>
</evidence>
<dbReference type="PROSITE" id="PS50297">
    <property type="entry name" value="ANK_REP_REGION"/>
    <property type="match status" value="1"/>
</dbReference>
<dbReference type="GO" id="GO:0000712">
    <property type="term" value="P:resolution of meiotic recombination intermediates"/>
    <property type="evidence" value="ECO:0007669"/>
    <property type="project" value="TreeGrafter"/>
</dbReference>
<dbReference type="InterPro" id="IPR002110">
    <property type="entry name" value="Ankyrin_rpt"/>
</dbReference>
<dbReference type="Pfam" id="PF22945">
    <property type="entry name" value="LEM-3_GIY-YIG"/>
    <property type="match status" value="1"/>
</dbReference>
<dbReference type="EMBL" id="VXBP01000034">
    <property type="protein sequence ID" value="NXN90893.1"/>
    <property type="molecule type" value="Genomic_DNA"/>
</dbReference>
<dbReference type="CDD" id="cd12934">
    <property type="entry name" value="LEM"/>
    <property type="match status" value="1"/>
</dbReference>
<dbReference type="GO" id="GO:0005654">
    <property type="term" value="C:nucleoplasm"/>
    <property type="evidence" value="ECO:0007669"/>
    <property type="project" value="TreeGrafter"/>
</dbReference>
<feature type="non-terminal residue" evidence="4">
    <location>
        <position position="1"/>
    </location>
</feature>
<dbReference type="Pfam" id="PF03020">
    <property type="entry name" value="LEM"/>
    <property type="match status" value="1"/>
</dbReference>